<dbReference type="GO" id="GO:0016747">
    <property type="term" value="F:acyltransferase activity, transferring groups other than amino-acyl groups"/>
    <property type="evidence" value="ECO:0007669"/>
    <property type="project" value="InterPro"/>
</dbReference>
<evidence type="ECO:0000313" key="3">
    <source>
        <dbReference type="Proteomes" id="UP000243739"/>
    </source>
</evidence>
<dbReference type="Proteomes" id="UP000243739">
    <property type="component" value="Unassembled WGS sequence"/>
</dbReference>
<reference evidence="2 3" key="1">
    <citation type="submission" date="2016-09" db="EMBL/GenBank/DDBJ databases">
        <title>Draft genome sequence for the type strain of Vulcanibacillus modesticaldus BR, a strictly anaerobic, moderately thermophilic, and nitrate-reducing bacterium from deep sea-hydrothermal vents of the Mid-Atlantic Ridge.</title>
        <authorList>
            <person name="Abin C.A."/>
            <person name="Hollibaugh J.T."/>
        </authorList>
    </citation>
    <scope>NUCLEOTIDE SEQUENCE [LARGE SCALE GENOMIC DNA]</scope>
    <source>
        <strain evidence="2 3">BR</strain>
    </source>
</reference>
<sequence>MEKLQFVTEQGFNQDIKEFYMNEWPSANEEVFGFTDQSKWKMEEKMITARIDNQIVGVAQFRIIGGVGYLSTLLIKEEFRGKGVFGQALLSEFEQIAKAKNCHKLSLKSYKNSRAANFFAKHGYQEEGVLKNDIHGIDWVMMAKYSF</sequence>
<dbReference type="Gene3D" id="3.40.630.30">
    <property type="match status" value="1"/>
</dbReference>
<feature type="domain" description="N-acetyltransferase" evidence="1">
    <location>
        <begin position="2"/>
        <end position="146"/>
    </location>
</feature>
<dbReference type="Pfam" id="PF00583">
    <property type="entry name" value="Acetyltransf_1"/>
    <property type="match status" value="1"/>
</dbReference>
<dbReference type="EMBL" id="MIJF01000024">
    <property type="protein sequence ID" value="OEF99362.1"/>
    <property type="molecule type" value="Genomic_DNA"/>
</dbReference>
<protein>
    <recommendedName>
        <fullName evidence="1">N-acetyltransferase domain-containing protein</fullName>
    </recommendedName>
</protein>
<comment type="caution">
    <text evidence="2">The sequence shown here is derived from an EMBL/GenBank/DDBJ whole genome shotgun (WGS) entry which is preliminary data.</text>
</comment>
<organism evidence="2 3">
    <name type="scientific">Vulcanibacillus modesticaldus</name>
    <dbReference type="NCBI Taxonomy" id="337097"/>
    <lineage>
        <taxon>Bacteria</taxon>
        <taxon>Bacillati</taxon>
        <taxon>Bacillota</taxon>
        <taxon>Bacilli</taxon>
        <taxon>Bacillales</taxon>
        <taxon>Bacillaceae</taxon>
        <taxon>Vulcanibacillus</taxon>
    </lineage>
</organism>
<proteinExistence type="predicted"/>
<dbReference type="PROSITE" id="PS51186">
    <property type="entry name" value="GNAT"/>
    <property type="match status" value="1"/>
</dbReference>
<dbReference type="OrthoDB" id="9798006at2"/>
<keyword evidence="3" id="KW-1185">Reference proteome</keyword>
<dbReference type="RefSeq" id="WP_069656756.1">
    <property type="nucleotide sequence ID" value="NZ_MIJF01000024.1"/>
</dbReference>
<dbReference type="InterPro" id="IPR016181">
    <property type="entry name" value="Acyl_CoA_acyltransferase"/>
</dbReference>
<name>A0A1D2YUH5_9BACI</name>
<dbReference type="InterPro" id="IPR000182">
    <property type="entry name" value="GNAT_dom"/>
</dbReference>
<evidence type="ECO:0000313" key="2">
    <source>
        <dbReference type="EMBL" id="OEF99362.1"/>
    </source>
</evidence>
<gene>
    <name evidence="2" type="ORF">BHF71_01880</name>
</gene>
<dbReference type="SUPFAM" id="SSF55729">
    <property type="entry name" value="Acyl-CoA N-acyltransferases (Nat)"/>
    <property type="match status" value="1"/>
</dbReference>
<dbReference type="AlphaFoldDB" id="A0A1D2YUH5"/>
<accession>A0A1D2YUH5</accession>
<dbReference type="CDD" id="cd04301">
    <property type="entry name" value="NAT_SF"/>
    <property type="match status" value="1"/>
</dbReference>
<dbReference type="STRING" id="337097.BHF71_01880"/>
<evidence type="ECO:0000259" key="1">
    <source>
        <dbReference type="PROSITE" id="PS51186"/>
    </source>
</evidence>